<protein>
    <submittedName>
        <fullName evidence="2">MATH domain-containing protein</fullName>
    </submittedName>
</protein>
<proteinExistence type="predicted"/>
<evidence type="ECO:0000313" key="1">
    <source>
        <dbReference type="Proteomes" id="UP000887578"/>
    </source>
</evidence>
<dbReference type="AlphaFoldDB" id="A0A914PHN4"/>
<keyword evidence="1" id="KW-1185">Reference proteome</keyword>
<dbReference type="WBParaSite" id="PDA_v2.g143.t1">
    <property type="protein sequence ID" value="PDA_v2.g143.t1"/>
    <property type="gene ID" value="PDA_v2.g143"/>
</dbReference>
<organism evidence="1 2">
    <name type="scientific">Panagrolaimus davidi</name>
    <dbReference type="NCBI Taxonomy" id="227884"/>
    <lineage>
        <taxon>Eukaryota</taxon>
        <taxon>Metazoa</taxon>
        <taxon>Ecdysozoa</taxon>
        <taxon>Nematoda</taxon>
        <taxon>Chromadorea</taxon>
        <taxon>Rhabditida</taxon>
        <taxon>Tylenchina</taxon>
        <taxon>Panagrolaimomorpha</taxon>
        <taxon>Panagrolaimoidea</taxon>
        <taxon>Panagrolaimidae</taxon>
        <taxon>Panagrolaimus</taxon>
    </lineage>
</organism>
<reference evidence="2" key="1">
    <citation type="submission" date="2022-11" db="UniProtKB">
        <authorList>
            <consortium name="WormBaseParasite"/>
        </authorList>
    </citation>
    <scope>IDENTIFICATION</scope>
</reference>
<evidence type="ECO:0000313" key="2">
    <source>
        <dbReference type="WBParaSite" id="PDA_v2.g143.t1"/>
    </source>
</evidence>
<dbReference type="Gene3D" id="2.60.210.10">
    <property type="entry name" value="Apoptosis, Tumor Necrosis Factor Receptor Associated Protein 2, Chain A"/>
    <property type="match status" value="1"/>
</dbReference>
<accession>A0A914PHN4</accession>
<dbReference type="Proteomes" id="UP000887578">
    <property type="component" value="Unplaced"/>
</dbReference>
<dbReference type="SUPFAM" id="SSF49599">
    <property type="entry name" value="TRAF domain-like"/>
    <property type="match status" value="1"/>
</dbReference>
<sequence length="303" mass="34765">MGNCCGKRKRENGCNDRKNSGDQILSPFSAEWKFKIDDLRNLSGCLYGKCHYDAKIPGLQYFVSVFRSTVDSGAWILLNVNGSNERNIRVECTFYIPSANVQSKNLRCIYKSKYDGILFPLFYKTSELFDSKSKLFVDEELTIIVQGSFRAPIPSVSKILTPISFKWKIKKEDLKEIVNKGSNDGHLCSGEISVSSFSHVSYHLSIYPNKIREGENEAQTELYLNVETGNEKKIEAIFDFSIDSVNYNHGNQSFWKEFKEYKTFLCSTENLFDPFEKYFVDGILTINFNGFLMAEETRISILK</sequence>
<dbReference type="InterPro" id="IPR008974">
    <property type="entry name" value="TRAF-like"/>
</dbReference>
<name>A0A914PHN4_9BILA</name>